<dbReference type="Proteomes" id="UP001356308">
    <property type="component" value="Unassembled WGS sequence"/>
</dbReference>
<organism evidence="1 2">
    <name type="scientific">Maribacter cobaltidurans</name>
    <dbReference type="NCBI Taxonomy" id="1178778"/>
    <lineage>
        <taxon>Bacteria</taxon>
        <taxon>Pseudomonadati</taxon>
        <taxon>Bacteroidota</taxon>
        <taxon>Flavobacteriia</taxon>
        <taxon>Flavobacteriales</taxon>
        <taxon>Flavobacteriaceae</taxon>
        <taxon>Maribacter</taxon>
    </lineage>
</organism>
<accession>A0ABU7IUG2</accession>
<dbReference type="EMBL" id="JAZDDG010000005">
    <property type="protein sequence ID" value="MEE1976598.1"/>
    <property type="molecule type" value="Genomic_DNA"/>
</dbReference>
<name>A0ABU7IUG2_9FLAO</name>
<sequence length="140" mass="15782">MHSKAVQYFRGDDIKNHAHFNQASEVKQHFLENYQLDTSPPCKFDKKLGIPINGLTYWRPELSNPLEGASIRPGAIELQQVGCALSGFCFTLIYRNTTKTRQDPCAKVGVRFGGLIVLLLNSSVLREAYKETKLSVLLNR</sequence>
<reference evidence="1 2" key="1">
    <citation type="submission" date="2024-01" db="EMBL/GenBank/DDBJ databases">
        <title>Maribacter spp. originated from different algae showed divergent polysaccharides utilization ability.</title>
        <authorList>
            <person name="Wang H."/>
            <person name="Wu Y."/>
        </authorList>
    </citation>
    <scope>NUCLEOTIDE SEQUENCE [LARGE SCALE GENOMIC DNA]</scope>
    <source>
        <strain evidence="1 2">PR1</strain>
    </source>
</reference>
<keyword evidence="2" id="KW-1185">Reference proteome</keyword>
<gene>
    <name evidence="1" type="ORF">V1I91_10995</name>
</gene>
<protein>
    <submittedName>
        <fullName evidence="1">Uncharacterized protein</fullName>
    </submittedName>
</protein>
<dbReference type="RefSeq" id="WP_272651299.1">
    <property type="nucleotide sequence ID" value="NZ_JAZDDG010000005.1"/>
</dbReference>
<proteinExistence type="predicted"/>
<evidence type="ECO:0000313" key="2">
    <source>
        <dbReference type="Proteomes" id="UP001356308"/>
    </source>
</evidence>
<comment type="caution">
    <text evidence="1">The sequence shown here is derived from an EMBL/GenBank/DDBJ whole genome shotgun (WGS) entry which is preliminary data.</text>
</comment>
<evidence type="ECO:0000313" key="1">
    <source>
        <dbReference type="EMBL" id="MEE1976598.1"/>
    </source>
</evidence>